<dbReference type="EMBL" id="CP015136">
    <property type="protein sequence ID" value="AMY10866.1"/>
    <property type="molecule type" value="Genomic_DNA"/>
</dbReference>
<keyword evidence="1" id="KW-0732">Signal</keyword>
<organism evidence="2 3">
    <name type="scientific">Luteitalea pratensis</name>
    <dbReference type="NCBI Taxonomy" id="1855912"/>
    <lineage>
        <taxon>Bacteria</taxon>
        <taxon>Pseudomonadati</taxon>
        <taxon>Acidobacteriota</taxon>
        <taxon>Vicinamibacteria</taxon>
        <taxon>Vicinamibacterales</taxon>
        <taxon>Vicinamibacteraceae</taxon>
        <taxon>Luteitalea</taxon>
    </lineage>
</organism>
<feature type="chain" id="PRO_5007511847" evidence="1">
    <location>
        <begin position="28"/>
        <end position="334"/>
    </location>
</feature>
<evidence type="ECO:0000313" key="2">
    <source>
        <dbReference type="EMBL" id="AMY10866.1"/>
    </source>
</evidence>
<proteinExistence type="predicted"/>
<protein>
    <submittedName>
        <fullName evidence="2">Uncharacterized protein</fullName>
    </submittedName>
</protein>
<keyword evidence="3" id="KW-1185">Reference proteome</keyword>
<gene>
    <name evidence="2" type="ORF">LuPra_04109</name>
</gene>
<dbReference type="AlphaFoldDB" id="A0A143PR77"/>
<evidence type="ECO:0000256" key="1">
    <source>
        <dbReference type="SAM" id="SignalP"/>
    </source>
</evidence>
<dbReference type="Proteomes" id="UP000076079">
    <property type="component" value="Chromosome"/>
</dbReference>
<dbReference type="KEGG" id="abac:LuPra_04109"/>
<name>A0A143PR77_LUTPR</name>
<accession>A0A143PR77</accession>
<evidence type="ECO:0000313" key="3">
    <source>
        <dbReference type="Proteomes" id="UP000076079"/>
    </source>
</evidence>
<feature type="signal peptide" evidence="1">
    <location>
        <begin position="1"/>
        <end position="27"/>
    </location>
</feature>
<reference evidence="2 3" key="1">
    <citation type="journal article" date="2016" name="Genome Announc.">
        <title>First Complete Genome Sequence of a Subdivision 6 Acidobacterium Strain.</title>
        <authorList>
            <person name="Huang S."/>
            <person name="Vieira S."/>
            <person name="Bunk B."/>
            <person name="Riedel T."/>
            <person name="Sproer C."/>
            <person name="Overmann J."/>
        </authorList>
    </citation>
    <scope>NUCLEOTIDE SEQUENCE [LARGE SCALE GENOMIC DNA]</scope>
    <source>
        <strain evidence="3">DSM 100886 HEG_-6_39</strain>
    </source>
</reference>
<reference evidence="3" key="2">
    <citation type="submission" date="2016-04" db="EMBL/GenBank/DDBJ databases">
        <title>First Complete Genome Sequence of a Subdivision 6 Acidobacterium.</title>
        <authorList>
            <person name="Huang S."/>
            <person name="Vieira S."/>
            <person name="Bunk B."/>
            <person name="Riedel T."/>
            <person name="Sproeer C."/>
            <person name="Overmann J."/>
        </authorList>
    </citation>
    <scope>NUCLEOTIDE SEQUENCE [LARGE SCALE GENOMIC DNA]</scope>
    <source>
        <strain evidence="3">DSM 100886 HEG_-6_39</strain>
    </source>
</reference>
<sequence precursor="true">MLLVPGRARAFALLVAIVAVPAAVAIAQQGPVGAMFESDKARHASREPSFQLVDLPATKADQSPLRVYLSAGDLERAFDRPEFRPAAAIVPTNTDLSITAPQPATQRVLVSRVQKQPEVMRDLEDQIAARQKQPAANAAGEPGVLRIGVDTFVAQLPRSAMTPANANFPKAACLIATEFAQGGAVDRRELYAQDRVRRGVAACLTALDAAGAQSIVLPQMGAASSETQTHDAMYEGQRTLMECRLINSTAGIALGIHDFAASRRNLREIGVVQWERELDLMFKVPPDSRAAGSAQAAYRAYAEQVREAFRRGLAGEKTTVGHVKGSCTAILDVQ</sequence>
<dbReference type="STRING" id="1855912.LuPra_04109"/>